<keyword evidence="3 5" id="KW-0547">Nucleotide-binding</keyword>
<gene>
    <name evidence="8" type="ORF">LALA0_S01e04918g</name>
</gene>
<evidence type="ECO:0000313" key="8">
    <source>
        <dbReference type="EMBL" id="CEP60184.1"/>
    </source>
</evidence>
<dbReference type="InterPro" id="IPR030666">
    <property type="entry name" value="IPP_transferase_euk"/>
</dbReference>
<evidence type="ECO:0000256" key="5">
    <source>
        <dbReference type="PIRNR" id="PIRNR039110"/>
    </source>
</evidence>
<dbReference type="GO" id="GO:0052381">
    <property type="term" value="F:tRNA dimethylallyltransferase activity"/>
    <property type="evidence" value="ECO:0007669"/>
    <property type="project" value="UniProtKB-UniRule"/>
</dbReference>
<comment type="similarity">
    <text evidence="1 5 7">Belongs to the IPP transferase family.</text>
</comment>
<comment type="function">
    <text evidence="5">Catalyzes the transfer of a dimethylallyl group onto the adenine at position 37.</text>
</comment>
<dbReference type="Gene3D" id="3.40.50.300">
    <property type="entry name" value="P-loop containing nucleotide triphosphate hydrolases"/>
    <property type="match status" value="1"/>
</dbReference>
<dbReference type="NCBIfam" id="TIGR00174">
    <property type="entry name" value="miaA"/>
    <property type="match status" value="1"/>
</dbReference>
<dbReference type="Gene3D" id="1.10.20.140">
    <property type="match status" value="1"/>
</dbReference>
<evidence type="ECO:0000256" key="4">
    <source>
        <dbReference type="ARBA" id="ARBA00022840"/>
    </source>
</evidence>
<dbReference type="PANTHER" id="PTHR11088:SF89">
    <property type="entry name" value="TRNA DIMETHYLALLYLTRANSFERASE"/>
    <property type="match status" value="1"/>
</dbReference>
<dbReference type="EMBL" id="LN736360">
    <property type="protein sequence ID" value="CEP60184.1"/>
    <property type="molecule type" value="Genomic_DNA"/>
</dbReference>
<organism evidence="8 9">
    <name type="scientific">Lachancea lanzarotensis</name>
    <dbReference type="NCBI Taxonomy" id="1245769"/>
    <lineage>
        <taxon>Eukaryota</taxon>
        <taxon>Fungi</taxon>
        <taxon>Dikarya</taxon>
        <taxon>Ascomycota</taxon>
        <taxon>Saccharomycotina</taxon>
        <taxon>Saccharomycetes</taxon>
        <taxon>Saccharomycetales</taxon>
        <taxon>Saccharomycetaceae</taxon>
        <taxon>Lachancea</taxon>
    </lineage>
</organism>
<evidence type="ECO:0000256" key="6">
    <source>
        <dbReference type="RuleBase" id="RU003783"/>
    </source>
</evidence>
<protein>
    <recommendedName>
        <fullName evidence="5 6">tRNA dimethylallyltransferase</fullName>
        <ecNumber evidence="5 6">2.5.1.75</ecNumber>
    </recommendedName>
</protein>
<evidence type="ECO:0000256" key="1">
    <source>
        <dbReference type="ARBA" id="ARBA00005842"/>
    </source>
</evidence>
<keyword evidence="5" id="KW-0963">Cytoplasm</keyword>
<dbReference type="HAMAP" id="MF_00185">
    <property type="entry name" value="IPP_trans"/>
    <property type="match status" value="1"/>
</dbReference>
<keyword evidence="4 5" id="KW-0067">ATP-binding</keyword>
<dbReference type="GO" id="GO:0006400">
    <property type="term" value="P:tRNA modification"/>
    <property type="evidence" value="ECO:0007669"/>
    <property type="project" value="EnsemblFungi"/>
</dbReference>
<dbReference type="HOGENOM" id="CLU_032616_2_3_1"/>
<dbReference type="EC" id="2.5.1.75" evidence="5 6"/>
<dbReference type="Gene3D" id="3.30.160.60">
    <property type="entry name" value="Classic Zinc Finger"/>
    <property type="match status" value="1"/>
</dbReference>
<keyword evidence="2 5" id="KW-0808">Transferase</keyword>
<comment type="catalytic activity">
    <reaction evidence="5 6">
        <text>adenosine(37) in tRNA + dimethylallyl diphosphate = N(6)-dimethylallyladenosine(37) in tRNA + diphosphate</text>
        <dbReference type="Rhea" id="RHEA:26482"/>
        <dbReference type="Rhea" id="RHEA-COMP:10162"/>
        <dbReference type="Rhea" id="RHEA-COMP:10375"/>
        <dbReference type="ChEBI" id="CHEBI:33019"/>
        <dbReference type="ChEBI" id="CHEBI:57623"/>
        <dbReference type="ChEBI" id="CHEBI:74411"/>
        <dbReference type="ChEBI" id="CHEBI:74415"/>
        <dbReference type="EC" id="2.5.1.75"/>
    </reaction>
</comment>
<evidence type="ECO:0000256" key="2">
    <source>
        <dbReference type="ARBA" id="ARBA00022679"/>
    </source>
</evidence>
<evidence type="ECO:0000256" key="3">
    <source>
        <dbReference type="ARBA" id="ARBA00022741"/>
    </source>
</evidence>
<dbReference type="InterPro" id="IPR039657">
    <property type="entry name" value="Dimethylallyltransferase"/>
</dbReference>
<dbReference type="SUPFAM" id="SSF52540">
    <property type="entry name" value="P-loop containing nucleoside triphosphate hydrolases"/>
    <property type="match status" value="1"/>
</dbReference>
<dbReference type="PANTHER" id="PTHR11088">
    <property type="entry name" value="TRNA DIMETHYLALLYLTRANSFERASE"/>
    <property type="match status" value="1"/>
</dbReference>
<evidence type="ECO:0000256" key="7">
    <source>
        <dbReference type="RuleBase" id="RU003785"/>
    </source>
</evidence>
<dbReference type="GO" id="GO:0000049">
    <property type="term" value="F:tRNA binding"/>
    <property type="evidence" value="ECO:0007669"/>
    <property type="project" value="EnsemblFungi"/>
</dbReference>
<accession>A0A0C7MSE7</accession>
<dbReference type="InterPro" id="IPR018022">
    <property type="entry name" value="IPT"/>
</dbReference>
<dbReference type="PIRSF" id="PIRSF039110">
    <property type="entry name" value="IPP_transferase"/>
    <property type="match status" value="1"/>
</dbReference>
<reference evidence="8 9" key="1">
    <citation type="submission" date="2014-12" db="EMBL/GenBank/DDBJ databases">
        <authorList>
            <person name="Neuveglise Cecile"/>
        </authorList>
    </citation>
    <scope>NUCLEOTIDE SEQUENCE [LARGE SCALE GENOMIC DNA]</scope>
    <source>
        <strain evidence="8 9">CBS 12615</strain>
    </source>
</reference>
<dbReference type="Pfam" id="PF01715">
    <property type="entry name" value="IPPT"/>
    <property type="match status" value="1"/>
</dbReference>
<dbReference type="GeneID" id="34683558"/>
<evidence type="ECO:0000313" key="9">
    <source>
        <dbReference type="Proteomes" id="UP000054304"/>
    </source>
</evidence>
<dbReference type="InterPro" id="IPR027417">
    <property type="entry name" value="P-loop_NTPase"/>
</dbReference>
<dbReference type="RefSeq" id="XP_022626429.1">
    <property type="nucleotide sequence ID" value="XM_022774320.1"/>
</dbReference>
<dbReference type="AlphaFoldDB" id="A0A0C7MSE7"/>
<proteinExistence type="inferred from homology"/>
<name>A0A0C7MSE7_9SACH</name>
<dbReference type="Proteomes" id="UP000054304">
    <property type="component" value="Unassembled WGS sequence"/>
</dbReference>
<dbReference type="GO" id="GO:0005739">
    <property type="term" value="C:mitochondrion"/>
    <property type="evidence" value="ECO:0007669"/>
    <property type="project" value="EnsemblFungi"/>
</dbReference>
<dbReference type="GO" id="GO:0005524">
    <property type="term" value="F:ATP binding"/>
    <property type="evidence" value="ECO:0007669"/>
    <property type="project" value="UniProtKB-UniRule"/>
</dbReference>
<sequence length="432" mass="50148">MLRRLVAKLTMARPKVIVIAGTTGVGKSQLSVEIAAHVSGEVINSDSMQVYKDLPIITNKHPVAERNGIPHHVMNHVDWSEEYYLHRFEQECLESIDDIHSRGKVPIIVGGTHYYLQILLNKRIEQKHRVPTKEEQQLLDDGEPEKIYNMLQQLDPVIASKYHPNDSRRVHRMLEIYYTTGQKPSEAFAEQQNTLKFDTLFLWIYSTPEELDSRLDKRVDQMMNNGALKEIQLLFEKYQAGNFSPEQCENGIWQVIGFKEFLPWLEDSSAASFESSVERMKIRTRQYAKKQVKWIRKMLLPDVKDHLYMLDATNLDQWRNNVLERAVSITDSFLSSSSITEEHAPSSLLSLLSKDNLGENSPKLENDWTRYTCNACRDKDNKPLVAIGFKSWEIHLKSRRHRTNLSRDKKMANHEAWRKGRMAIAAQQEEKS</sequence>
<dbReference type="GO" id="GO:0005730">
    <property type="term" value="C:nucleolus"/>
    <property type="evidence" value="ECO:0007669"/>
    <property type="project" value="EnsemblFungi"/>
</dbReference>
<keyword evidence="9" id="KW-1185">Reference proteome</keyword>
<dbReference type="GO" id="GO:0005829">
    <property type="term" value="C:cytosol"/>
    <property type="evidence" value="ECO:0007669"/>
    <property type="project" value="EnsemblFungi"/>
</dbReference>
<dbReference type="OrthoDB" id="775260at2759"/>
<dbReference type="STRING" id="1245769.A0A0C7MSE7"/>
<keyword evidence="5 6" id="KW-0819">tRNA processing</keyword>